<dbReference type="STRING" id="1432562.WN59_01980"/>
<dbReference type="SMART" id="SM00567">
    <property type="entry name" value="EZ_HEAT"/>
    <property type="match status" value="2"/>
</dbReference>
<dbReference type="InterPro" id="IPR025989">
    <property type="entry name" value="Virulence_F_dom"/>
</dbReference>
<comment type="similarity">
    <text evidence="1">Belongs to the CvfC family.</text>
</comment>
<reference evidence="4 5" key="1">
    <citation type="submission" date="2015-04" db="EMBL/GenBank/DDBJ databases">
        <title>Taxonomic description and genome sequence of Salinicoccus sediminis sp. nov., a novel hyper halotolerant bacterium isolated from marine sediment.</title>
        <authorList>
            <person name="Mathan Kumar R."/>
            <person name="Kaur G."/>
            <person name="Kumar N."/>
            <person name="Kumar A."/>
            <person name="Singh N.K."/>
            <person name="Kaur N."/>
            <person name="Mayilraj S."/>
        </authorList>
    </citation>
    <scope>NUCLEOTIDE SEQUENCE [LARGE SCALE GENOMIC DNA]</scope>
    <source>
        <strain evidence="4 5">SV-16</strain>
    </source>
</reference>
<gene>
    <name evidence="4" type="ORF">WN59_01980</name>
</gene>
<protein>
    <recommendedName>
        <fullName evidence="2">Conserved virulence factor C</fullName>
    </recommendedName>
</protein>
<evidence type="ECO:0000256" key="1">
    <source>
        <dbReference type="ARBA" id="ARBA00010064"/>
    </source>
</evidence>
<dbReference type="AlphaFoldDB" id="A0A0M2SLR0"/>
<dbReference type="Proteomes" id="UP000034287">
    <property type="component" value="Unassembled WGS sequence"/>
</dbReference>
<evidence type="ECO:0000313" key="4">
    <source>
        <dbReference type="EMBL" id="KKK35619.1"/>
    </source>
</evidence>
<evidence type="ECO:0000259" key="3">
    <source>
        <dbReference type="Pfam" id="PF13769"/>
    </source>
</evidence>
<dbReference type="PATRIC" id="fig|1432562.3.peg.407"/>
<dbReference type="SUPFAM" id="SSF48371">
    <property type="entry name" value="ARM repeat"/>
    <property type="match status" value="1"/>
</dbReference>
<sequence>MLTFKNIPYQIKLNDGEEHRRQLPGRFTEAVAEATLPEDNIILLRKWEDFGIRYGGPEEIFTEVSEEIEALYNEVHLAHLVDEAKTKRTPEPKRYFKVTAEDFSSKEDWKERLWLLDHMETPTRADYEVLGLALEDEKMQVRREAVSLLAMIEEKSTLPYLKTGLNDKSVPVRRTAGDAYSDLGFSEGLDDMYPALGDKSPIVRWRAAMFIYETGTEESLPHLRAHQDDSQYDVRLQIEMAIARIEQGEEALGSVWKQIQERER</sequence>
<dbReference type="Pfam" id="PF13646">
    <property type="entry name" value="HEAT_2"/>
    <property type="match status" value="1"/>
</dbReference>
<dbReference type="Gene3D" id="1.25.10.10">
    <property type="entry name" value="Leucine-rich Repeat Variant"/>
    <property type="match status" value="1"/>
</dbReference>
<keyword evidence="5" id="KW-1185">Reference proteome</keyword>
<evidence type="ECO:0000313" key="5">
    <source>
        <dbReference type="Proteomes" id="UP000034287"/>
    </source>
</evidence>
<dbReference type="InterPro" id="IPR011989">
    <property type="entry name" value="ARM-like"/>
</dbReference>
<organism evidence="4 5">
    <name type="scientific">Salinicoccus sediminis</name>
    <dbReference type="NCBI Taxonomy" id="1432562"/>
    <lineage>
        <taxon>Bacteria</taxon>
        <taxon>Bacillati</taxon>
        <taxon>Bacillota</taxon>
        <taxon>Bacilli</taxon>
        <taxon>Bacillales</taxon>
        <taxon>Staphylococcaceae</taxon>
        <taxon>Salinicoccus</taxon>
    </lineage>
</organism>
<evidence type="ECO:0000256" key="2">
    <source>
        <dbReference type="ARBA" id="ARBA00015469"/>
    </source>
</evidence>
<proteinExistence type="inferred from homology"/>
<comment type="caution">
    <text evidence="4">The sequence shown here is derived from an EMBL/GenBank/DDBJ whole genome shotgun (WGS) entry which is preliminary data.</text>
</comment>
<feature type="domain" description="Virulence factor" evidence="3">
    <location>
        <begin position="3"/>
        <end position="81"/>
    </location>
</feature>
<dbReference type="Pfam" id="PF13769">
    <property type="entry name" value="Virulence_fact"/>
    <property type="match status" value="1"/>
</dbReference>
<accession>A0A0M2SLR0</accession>
<dbReference type="InterPro" id="IPR016024">
    <property type="entry name" value="ARM-type_fold"/>
</dbReference>
<dbReference type="InterPro" id="IPR004155">
    <property type="entry name" value="PBS_lyase_HEAT"/>
</dbReference>
<name>A0A0M2SLR0_9STAP</name>
<dbReference type="EMBL" id="LAYZ01000001">
    <property type="protein sequence ID" value="KKK35619.1"/>
    <property type="molecule type" value="Genomic_DNA"/>
</dbReference>